<keyword evidence="4 9" id="KW-0223">Dioxygenase</keyword>
<evidence type="ECO:0000256" key="1">
    <source>
        <dbReference type="ARBA" id="ARBA00006622"/>
    </source>
</evidence>
<evidence type="ECO:0000256" key="7">
    <source>
        <dbReference type="PIRSR" id="PIRSR610300-50"/>
    </source>
</evidence>
<dbReference type="AlphaFoldDB" id="A0AA91T4H5"/>
<proteinExistence type="inferred from homology"/>
<evidence type="ECO:0000256" key="8">
    <source>
        <dbReference type="PIRSR" id="PIRSR610300-51"/>
    </source>
</evidence>
<evidence type="ECO:0000313" key="11">
    <source>
        <dbReference type="Proteomes" id="UP000195602"/>
    </source>
</evidence>
<keyword evidence="6 8" id="KW-0408">Iron</keyword>
<feature type="binding site" evidence="8">
    <location>
        <position position="117"/>
    </location>
    <ligand>
        <name>Fe cation</name>
        <dbReference type="ChEBI" id="CHEBI:24875"/>
        <note>catalytic</note>
    </ligand>
</feature>
<comment type="cofactor">
    <cofactor evidence="9">
        <name>Fe cation</name>
        <dbReference type="ChEBI" id="CHEBI:24875"/>
    </cofactor>
    <text evidence="9">Binds 1 Fe cation per subunit.</text>
</comment>
<evidence type="ECO:0000256" key="3">
    <source>
        <dbReference type="ARBA" id="ARBA00022723"/>
    </source>
</evidence>
<evidence type="ECO:0000313" key="10">
    <source>
        <dbReference type="EMBL" id="OVF11326.1"/>
    </source>
</evidence>
<feature type="binding site" evidence="8">
    <location>
        <position position="169"/>
    </location>
    <ligand>
        <name>Fe cation</name>
        <dbReference type="ChEBI" id="CHEBI:24875"/>
        <note>catalytic</note>
    </ligand>
</feature>
<dbReference type="EMBL" id="LYUB02000001">
    <property type="protein sequence ID" value="OVF11326.1"/>
    <property type="molecule type" value="Genomic_DNA"/>
</dbReference>
<evidence type="ECO:0000256" key="5">
    <source>
        <dbReference type="ARBA" id="ARBA00023002"/>
    </source>
</evidence>
<protein>
    <recommendedName>
        <fullName evidence="2 9">Cysteine dioxygenase</fullName>
        <ecNumber evidence="2 9">1.13.11.20</ecNumber>
    </recommendedName>
</protein>
<dbReference type="InterPro" id="IPR010300">
    <property type="entry name" value="CDO_1"/>
</dbReference>
<dbReference type="CDD" id="cd10548">
    <property type="entry name" value="cupin_CDO"/>
    <property type="match status" value="1"/>
</dbReference>
<sequence length="230" mass="25302">MIALNASSPVSQTGCQTFGCLEQETNNDFVLDNAFGHLVDRLRSLLGSSGLASEDVDVAQVKKIMEEYASDEKDWGRFALRDATKGYTRNGIVNINGNANLLILVWTPGKGSAVHDHANAHCCMKVLKGQLTESLYDVPDHEGDAMTPRQVSVLHRDEVGYISDKIGLHRISNESPSEFAVSLHLYTPPYAALYGCSMYETATSKKHHVNMSRYYSWQGTVLNQKGASTC</sequence>
<comment type="catalytic activity">
    <reaction evidence="9">
        <text>L-cysteine + O2 = 3-sulfino-L-alanine + H(+)</text>
        <dbReference type="Rhea" id="RHEA:20441"/>
        <dbReference type="ChEBI" id="CHEBI:15378"/>
        <dbReference type="ChEBI" id="CHEBI:15379"/>
        <dbReference type="ChEBI" id="CHEBI:35235"/>
        <dbReference type="ChEBI" id="CHEBI:61085"/>
        <dbReference type="EC" id="1.13.11.20"/>
    </reaction>
</comment>
<dbReference type="EC" id="1.13.11.20" evidence="2 9"/>
<keyword evidence="3 8" id="KW-0479">Metal-binding</keyword>
<evidence type="ECO:0000256" key="2">
    <source>
        <dbReference type="ARBA" id="ARBA00013133"/>
    </source>
</evidence>
<dbReference type="Pfam" id="PF05995">
    <property type="entry name" value="CDO_I"/>
    <property type="match status" value="1"/>
</dbReference>
<dbReference type="PANTHER" id="PTHR12918">
    <property type="entry name" value="CYSTEINE DIOXYGENASE"/>
    <property type="match status" value="1"/>
</dbReference>
<evidence type="ECO:0000256" key="9">
    <source>
        <dbReference type="RuleBase" id="RU366010"/>
    </source>
</evidence>
<dbReference type="InterPro" id="IPR011051">
    <property type="entry name" value="RmlC_Cupin_sf"/>
</dbReference>
<dbReference type="InterPro" id="IPR014710">
    <property type="entry name" value="RmlC-like_jellyroll"/>
</dbReference>
<dbReference type="GO" id="GO:0019448">
    <property type="term" value="P:L-cysteine catabolic process"/>
    <property type="evidence" value="ECO:0007669"/>
    <property type="project" value="TreeGrafter"/>
</dbReference>
<dbReference type="Proteomes" id="UP000195602">
    <property type="component" value="Unassembled WGS sequence"/>
</dbReference>
<name>A0AA91T4H5_CLALS</name>
<accession>A0AA91T4H5</accession>
<feature type="cross-link" description="3'-(S-cysteinyl)-tyrosine (Cys-Tyr)" evidence="7">
    <location>
        <begin position="122"/>
        <end position="186"/>
    </location>
</feature>
<dbReference type="KEGG" id="clus:A9F13_01g08272"/>
<feature type="binding site" evidence="8">
    <location>
        <position position="115"/>
    </location>
    <ligand>
        <name>Fe cation</name>
        <dbReference type="ChEBI" id="CHEBI:24875"/>
        <note>catalytic</note>
    </ligand>
</feature>
<evidence type="ECO:0000256" key="4">
    <source>
        <dbReference type="ARBA" id="ARBA00022964"/>
    </source>
</evidence>
<evidence type="ECO:0000256" key="6">
    <source>
        <dbReference type="ARBA" id="ARBA00023004"/>
    </source>
</evidence>
<dbReference type="SUPFAM" id="SSF51182">
    <property type="entry name" value="RmlC-like cupins"/>
    <property type="match status" value="1"/>
</dbReference>
<dbReference type="GO" id="GO:0008198">
    <property type="term" value="F:ferrous iron binding"/>
    <property type="evidence" value="ECO:0007669"/>
    <property type="project" value="TreeGrafter"/>
</dbReference>
<dbReference type="GO" id="GO:0017172">
    <property type="term" value="F:cysteine dioxygenase activity"/>
    <property type="evidence" value="ECO:0007669"/>
    <property type="project" value="UniProtKB-UniRule"/>
</dbReference>
<dbReference type="PANTHER" id="PTHR12918:SF1">
    <property type="entry name" value="CYSTEINE DIOXYGENASE TYPE 1"/>
    <property type="match status" value="1"/>
</dbReference>
<organism evidence="10 11">
    <name type="scientific">Clavispora lusitaniae</name>
    <name type="common">Candida lusitaniae</name>
    <dbReference type="NCBI Taxonomy" id="36911"/>
    <lineage>
        <taxon>Eukaryota</taxon>
        <taxon>Fungi</taxon>
        <taxon>Dikarya</taxon>
        <taxon>Ascomycota</taxon>
        <taxon>Saccharomycotina</taxon>
        <taxon>Pichiomycetes</taxon>
        <taxon>Metschnikowiaceae</taxon>
        <taxon>Clavispora</taxon>
    </lineage>
</organism>
<keyword evidence="7" id="KW-0883">Thioether bond</keyword>
<reference evidence="10 11" key="1">
    <citation type="submission" date="2017-04" db="EMBL/GenBank/DDBJ databases">
        <title>Draft genome of the yeast Clavispora lusitaniae type strain CBS 6936.</title>
        <authorList>
            <person name="Durrens P."/>
            <person name="Klopp C."/>
            <person name="Biteau N."/>
            <person name="Fitton-Ouhabi V."/>
            <person name="Dementhon K."/>
            <person name="Accoceberry I."/>
            <person name="Sherman D.J."/>
            <person name="Noel T."/>
        </authorList>
    </citation>
    <scope>NUCLEOTIDE SEQUENCE [LARGE SCALE GENOMIC DNA]</scope>
    <source>
        <strain evidence="10 11">CBS 6936</strain>
    </source>
</reference>
<keyword evidence="5 9" id="KW-0560">Oxidoreductase</keyword>
<comment type="similarity">
    <text evidence="1 9">Belongs to the cysteine dioxygenase family.</text>
</comment>
<dbReference type="Gene3D" id="2.60.120.10">
    <property type="entry name" value="Jelly Rolls"/>
    <property type="match status" value="1"/>
</dbReference>
<gene>
    <name evidence="10" type="ORF">A9F13_01g08272</name>
</gene>
<comment type="caution">
    <text evidence="10">The sequence shown here is derived from an EMBL/GenBank/DDBJ whole genome shotgun (WGS) entry which is preliminary data.</text>
</comment>